<dbReference type="GO" id="GO:0015213">
    <property type="term" value="F:uridine transmembrane transporter activity"/>
    <property type="evidence" value="ECO:0007669"/>
    <property type="project" value="TreeGrafter"/>
</dbReference>
<reference evidence="9 10" key="1">
    <citation type="submission" date="2019-11" db="EMBL/GenBank/DDBJ databases">
        <title>Bacillus lacus genome.</title>
        <authorList>
            <person name="Allen C.J."/>
            <person name="Newman J.D."/>
        </authorList>
    </citation>
    <scope>NUCLEOTIDE SEQUENCE [LARGE SCALE GENOMIC DNA]</scope>
    <source>
        <strain evidence="9 10">KCTC 33946</strain>
    </source>
</reference>
<feature type="transmembrane region" description="Helical" evidence="7">
    <location>
        <begin position="297"/>
        <end position="320"/>
    </location>
</feature>
<evidence type="ECO:0000256" key="1">
    <source>
        <dbReference type="ARBA" id="ARBA00004651"/>
    </source>
</evidence>
<keyword evidence="6 7" id="KW-0472">Membrane</keyword>
<evidence type="ECO:0000256" key="7">
    <source>
        <dbReference type="SAM" id="Phobius"/>
    </source>
</evidence>
<keyword evidence="2" id="KW-0813">Transport</keyword>
<keyword evidence="10" id="KW-1185">Reference proteome</keyword>
<organism evidence="9 10">
    <name type="scientific">Metabacillus lacus</name>
    <dbReference type="NCBI Taxonomy" id="1983721"/>
    <lineage>
        <taxon>Bacteria</taxon>
        <taxon>Bacillati</taxon>
        <taxon>Bacillota</taxon>
        <taxon>Bacilli</taxon>
        <taxon>Bacillales</taxon>
        <taxon>Bacillaceae</taxon>
        <taxon>Metabacillus</taxon>
    </lineage>
</organism>
<keyword evidence="3" id="KW-1003">Cell membrane</keyword>
<dbReference type="GO" id="GO:0015212">
    <property type="term" value="F:cytidine transmembrane transporter activity"/>
    <property type="evidence" value="ECO:0007669"/>
    <property type="project" value="TreeGrafter"/>
</dbReference>
<dbReference type="Pfam" id="PF12832">
    <property type="entry name" value="MFS_1_like"/>
    <property type="match status" value="1"/>
</dbReference>
<keyword evidence="4 7" id="KW-0812">Transmembrane</keyword>
<dbReference type="PANTHER" id="PTHR23522">
    <property type="entry name" value="BLL5896 PROTEIN"/>
    <property type="match status" value="1"/>
</dbReference>
<feature type="transmembrane region" description="Helical" evidence="7">
    <location>
        <begin position="16"/>
        <end position="37"/>
    </location>
</feature>
<accession>A0A7X2LYV3</accession>
<dbReference type="EMBL" id="WKKI01000053">
    <property type="protein sequence ID" value="MRX73970.1"/>
    <property type="molecule type" value="Genomic_DNA"/>
</dbReference>
<comment type="caution">
    <text evidence="9">The sequence shown here is derived from an EMBL/GenBank/DDBJ whole genome shotgun (WGS) entry which is preliminary data.</text>
</comment>
<keyword evidence="5 7" id="KW-1133">Transmembrane helix</keyword>
<dbReference type="PROSITE" id="PS50850">
    <property type="entry name" value="MFS"/>
    <property type="match status" value="1"/>
</dbReference>
<evidence type="ECO:0000259" key="8">
    <source>
        <dbReference type="PROSITE" id="PS50850"/>
    </source>
</evidence>
<sequence length="391" mass="42397">MEHLVSREQRGTQLSFSLFYFLVFFGFGALFPLLSVYLKDNVGLTGSQIGMIMSINPIVMLFAQPLWGMLSDTTRKPTAVLTAALIGTGITGIIFSMGESFSFFVSIAILLAFFQSAIVPVSDSISMSYVQRTNTAYGSLRLWGAIGFAVSVLVVGKLSETFQLTVIFYAFTFVLLAGAIVAARLPRDNESLKVSLKDGFRELGKLPSYLLFLVVTFLVLGPILANNIYFGLFIDEIGGGLAGIGIAFLFATGSEAPFMKFASSWITRLGMKRILLMAVFISAARWFLYFLEPPLAVVYATTFAQGFSVGLFIPAALLHVKNTAPAEVGATAISIYSAAGNGLGNWFCTFFGGIIMEALSILHVYLFFGCMTLLAFLILCFIRIDSRAAAS</sequence>
<dbReference type="AlphaFoldDB" id="A0A7X2LYV3"/>
<feature type="transmembrane region" description="Helical" evidence="7">
    <location>
        <begin position="206"/>
        <end position="224"/>
    </location>
</feature>
<dbReference type="SUPFAM" id="SSF103473">
    <property type="entry name" value="MFS general substrate transporter"/>
    <property type="match status" value="1"/>
</dbReference>
<feature type="transmembrane region" description="Helical" evidence="7">
    <location>
        <begin position="142"/>
        <end position="159"/>
    </location>
</feature>
<feature type="domain" description="Major facilitator superfamily (MFS) profile" evidence="8">
    <location>
        <begin position="12"/>
        <end position="387"/>
    </location>
</feature>
<feature type="transmembrane region" description="Helical" evidence="7">
    <location>
        <begin position="230"/>
        <end position="253"/>
    </location>
</feature>
<comment type="subcellular location">
    <subcellularLocation>
        <location evidence="1">Cell membrane</location>
        <topology evidence="1">Multi-pass membrane protein</topology>
    </subcellularLocation>
</comment>
<evidence type="ECO:0000313" key="9">
    <source>
        <dbReference type="EMBL" id="MRX73970.1"/>
    </source>
</evidence>
<evidence type="ECO:0000256" key="6">
    <source>
        <dbReference type="ARBA" id="ARBA00023136"/>
    </source>
</evidence>
<evidence type="ECO:0000313" key="10">
    <source>
        <dbReference type="Proteomes" id="UP000448867"/>
    </source>
</evidence>
<gene>
    <name evidence="9" type="ORF">GJU40_17715</name>
</gene>
<evidence type="ECO:0000256" key="3">
    <source>
        <dbReference type="ARBA" id="ARBA00022475"/>
    </source>
</evidence>
<dbReference type="InterPro" id="IPR020846">
    <property type="entry name" value="MFS_dom"/>
</dbReference>
<dbReference type="InterPro" id="IPR036259">
    <property type="entry name" value="MFS_trans_sf"/>
</dbReference>
<feature type="transmembrane region" description="Helical" evidence="7">
    <location>
        <begin position="362"/>
        <end position="382"/>
    </location>
</feature>
<feature type="transmembrane region" description="Helical" evidence="7">
    <location>
        <begin position="103"/>
        <end position="121"/>
    </location>
</feature>
<dbReference type="Proteomes" id="UP000448867">
    <property type="component" value="Unassembled WGS sequence"/>
</dbReference>
<dbReference type="OrthoDB" id="1650886at2"/>
<evidence type="ECO:0000256" key="5">
    <source>
        <dbReference type="ARBA" id="ARBA00022989"/>
    </source>
</evidence>
<proteinExistence type="predicted"/>
<feature type="transmembrane region" description="Helical" evidence="7">
    <location>
        <begin position="79"/>
        <end position="97"/>
    </location>
</feature>
<protein>
    <submittedName>
        <fullName evidence="9">MFS transporter</fullName>
    </submittedName>
</protein>
<dbReference type="GO" id="GO:0005886">
    <property type="term" value="C:plasma membrane"/>
    <property type="evidence" value="ECO:0007669"/>
    <property type="project" value="UniProtKB-SubCell"/>
</dbReference>
<evidence type="ECO:0000256" key="2">
    <source>
        <dbReference type="ARBA" id="ARBA00022448"/>
    </source>
</evidence>
<dbReference type="RefSeq" id="WP_154309423.1">
    <property type="nucleotide sequence ID" value="NZ_WKKI01000053.1"/>
</dbReference>
<name>A0A7X2LYV3_9BACI</name>
<feature type="transmembrane region" description="Helical" evidence="7">
    <location>
        <begin position="49"/>
        <end position="67"/>
    </location>
</feature>
<feature type="transmembrane region" description="Helical" evidence="7">
    <location>
        <begin position="165"/>
        <end position="185"/>
    </location>
</feature>
<feature type="transmembrane region" description="Helical" evidence="7">
    <location>
        <begin position="274"/>
        <end position="291"/>
    </location>
</feature>
<dbReference type="Gene3D" id="1.20.1250.20">
    <property type="entry name" value="MFS general substrate transporter like domains"/>
    <property type="match status" value="2"/>
</dbReference>
<feature type="transmembrane region" description="Helical" evidence="7">
    <location>
        <begin position="332"/>
        <end position="356"/>
    </location>
</feature>
<evidence type="ECO:0000256" key="4">
    <source>
        <dbReference type="ARBA" id="ARBA00022692"/>
    </source>
</evidence>
<dbReference type="InterPro" id="IPR024989">
    <property type="entry name" value="MFS_assoc_dom"/>
</dbReference>
<dbReference type="PANTHER" id="PTHR23522:SF4">
    <property type="entry name" value="NUCLEOSIDE PERMEASE NUPG-RELATED"/>
    <property type="match status" value="1"/>
</dbReference>